<organism evidence="1">
    <name type="scientific">Darwinula stevensoni</name>
    <dbReference type="NCBI Taxonomy" id="69355"/>
    <lineage>
        <taxon>Eukaryota</taxon>
        <taxon>Metazoa</taxon>
        <taxon>Ecdysozoa</taxon>
        <taxon>Arthropoda</taxon>
        <taxon>Crustacea</taxon>
        <taxon>Oligostraca</taxon>
        <taxon>Ostracoda</taxon>
        <taxon>Podocopa</taxon>
        <taxon>Podocopida</taxon>
        <taxon>Darwinulocopina</taxon>
        <taxon>Darwinuloidea</taxon>
        <taxon>Darwinulidae</taxon>
        <taxon>Darwinula</taxon>
    </lineage>
</organism>
<feature type="non-terminal residue" evidence="1">
    <location>
        <position position="1"/>
    </location>
</feature>
<evidence type="ECO:0000313" key="1">
    <source>
        <dbReference type="EMBL" id="CAD7247348.1"/>
    </source>
</evidence>
<keyword evidence="2" id="KW-1185">Reference proteome</keyword>
<evidence type="ECO:0000313" key="2">
    <source>
        <dbReference type="Proteomes" id="UP000677054"/>
    </source>
</evidence>
<name>A0A7R8XHI5_9CRUS</name>
<accession>A0A7R8XHI5</accession>
<dbReference type="EMBL" id="LR900945">
    <property type="protein sequence ID" value="CAD7247348.1"/>
    <property type="molecule type" value="Genomic_DNA"/>
</dbReference>
<dbReference type="Proteomes" id="UP000677054">
    <property type="component" value="Unassembled WGS sequence"/>
</dbReference>
<protein>
    <submittedName>
        <fullName evidence="1">Uncharacterized protein</fullName>
    </submittedName>
</protein>
<proteinExistence type="predicted"/>
<gene>
    <name evidence="1" type="ORF">DSTB1V02_LOCUS7181</name>
</gene>
<dbReference type="AlphaFoldDB" id="A0A7R8XHI5"/>
<dbReference type="EMBL" id="CAJPEV010001428">
    <property type="protein sequence ID" value="CAG0892586.1"/>
    <property type="molecule type" value="Genomic_DNA"/>
</dbReference>
<sequence>KERELNPDGVQPTITTPYALGNAKFQSTSVSLLTVLRTVRKMGSTTPAKEMPHDRADILDAYGSMEHVGLLNILNKLAEVHLPRHIGIIFQKSEAKVARYGAVAKESIPRREVLEFVKDLVTKQFYTSLKEGLARYNLILTQVKTFSNVEGIGNHADCFRVCGSLIDACTLDATPDFGNYHSSHLIYTMSIQHGGKSGEFFERRLLFYATLKFNMLQVISNGKLPWSVYHSLLLLAYKAHALSQALSIHNYLFIKGVIRRFPSEKEIPPDGTCPLVVPFSLRKSSILFLAYDAFFRMMKRRPGAYSDKLLEDIRHMKSGLLNKRRLELLHAARCSKRRDCPLYKIKF</sequence>
<reference evidence="1" key="1">
    <citation type="submission" date="2020-11" db="EMBL/GenBank/DDBJ databases">
        <authorList>
            <person name="Tran Van P."/>
        </authorList>
    </citation>
    <scope>NUCLEOTIDE SEQUENCE</scope>
</reference>